<evidence type="ECO:0000256" key="1">
    <source>
        <dbReference type="ARBA" id="ARBA00012513"/>
    </source>
</evidence>
<keyword evidence="4 7" id="KW-0547">Nucleotide-binding</keyword>
<dbReference type="AlphaFoldDB" id="A0AAV2NPW3"/>
<dbReference type="Gene3D" id="1.10.510.10">
    <property type="entry name" value="Transferase(Phosphotransferase) domain 1"/>
    <property type="match status" value="1"/>
</dbReference>
<evidence type="ECO:0000313" key="11">
    <source>
        <dbReference type="Proteomes" id="UP001497644"/>
    </source>
</evidence>
<accession>A0AAV2NPW3</accession>
<dbReference type="EC" id="2.7.11.1" evidence="1"/>
<feature type="domain" description="Protein kinase" evidence="9">
    <location>
        <begin position="34"/>
        <end position="395"/>
    </location>
</feature>
<dbReference type="Pfam" id="PF00069">
    <property type="entry name" value="Pkinase"/>
    <property type="match status" value="2"/>
</dbReference>
<keyword evidence="2 8" id="KW-0723">Serine/threonine-protein kinase</keyword>
<dbReference type="InterPro" id="IPR017441">
    <property type="entry name" value="Protein_kinase_ATP_BS"/>
</dbReference>
<dbReference type="Gene3D" id="3.30.200.20">
    <property type="entry name" value="Phosphorylase Kinase, domain 1"/>
    <property type="match status" value="1"/>
</dbReference>
<dbReference type="SUPFAM" id="SSF56112">
    <property type="entry name" value="Protein kinase-like (PK-like)"/>
    <property type="match status" value="1"/>
</dbReference>
<dbReference type="PROSITE" id="PS00107">
    <property type="entry name" value="PROTEIN_KINASE_ATP"/>
    <property type="match status" value="1"/>
</dbReference>
<dbReference type="SMART" id="SM00220">
    <property type="entry name" value="S_TKc"/>
    <property type="match status" value="1"/>
</dbReference>
<dbReference type="GO" id="GO:0005634">
    <property type="term" value="C:nucleus"/>
    <property type="evidence" value="ECO:0007669"/>
    <property type="project" value="TreeGrafter"/>
</dbReference>
<evidence type="ECO:0000256" key="3">
    <source>
        <dbReference type="ARBA" id="ARBA00022679"/>
    </source>
</evidence>
<evidence type="ECO:0000256" key="6">
    <source>
        <dbReference type="ARBA" id="ARBA00022840"/>
    </source>
</evidence>
<dbReference type="GO" id="GO:0044773">
    <property type="term" value="P:mitotic DNA damage checkpoint signaling"/>
    <property type="evidence" value="ECO:0007669"/>
    <property type="project" value="TreeGrafter"/>
</dbReference>
<name>A0AAV2NPW3_9HYME</name>
<dbReference type="PROSITE" id="PS00108">
    <property type="entry name" value="PROTEIN_KINASE_ST"/>
    <property type="match status" value="1"/>
</dbReference>
<evidence type="ECO:0000256" key="7">
    <source>
        <dbReference type="PROSITE-ProRule" id="PRU10141"/>
    </source>
</evidence>
<keyword evidence="5" id="KW-0418">Kinase</keyword>
<evidence type="ECO:0000256" key="2">
    <source>
        <dbReference type="ARBA" id="ARBA00022527"/>
    </source>
</evidence>
<dbReference type="Proteomes" id="UP001497644">
    <property type="component" value="Chromosome 3"/>
</dbReference>
<sequence length="397" mass="45221">MEINNLCRNDETDNDAKDSCANLKKSIPLLNELFHVHCKIGKGTFSSVYLATLKSSNRPKKFALKHLIPTCHPDRIERELQCLQQMGGKDHIVGVDLCLRNQGSVVFVMPYMRHDKFSEYVKDMTVEETKDYMRALLSAVRRVHQFNIIHRDVKPSNFLYDRTNRKYLLVDFGLAQQCTEYNAENSKTMKEINEGTTEIQSMKQKRSDENNVSFQLNSNTAKDADNKCYCFGKPKVCTLCLTKPSQTAPRAGTPGFRAPEVLLKHPSQTSAIDIWACGVMMLCILSGTQVFFRSPDDCTALAEITTIFGSQKVQKCAQKLGKKVIFSENLPGIDIMSLCLKLRKRNRSMTHDRENSKVLPNIEYPMEAYHLLTKFLDLNYNTRITAEQALSHPFLSL</sequence>
<keyword evidence="6 7" id="KW-0067">ATP-binding</keyword>
<evidence type="ECO:0000313" key="10">
    <source>
        <dbReference type="EMBL" id="CAL1682295.1"/>
    </source>
</evidence>
<protein>
    <recommendedName>
        <fullName evidence="1">non-specific serine/threonine protein kinase</fullName>
        <ecNumber evidence="1">2.7.11.1</ecNumber>
    </recommendedName>
</protein>
<dbReference type="InterPro" id="IPR008271">
    <property type="entry name" value="Ser/Thr_kinase_AS"/>
</dbReference>
<evidence type="ECO:0000259" key="9">
    <source>
        <dbReference type="PROSITE" id="PS50011"/>
    </source>
</evidence>
<dbReference type="CDD" id="cd14019">
    <property type="entry name" value="STKc_Cdc7"/>
    <property type="match status" value="1"/>
</dbReference>
<dbReference type="PANTHER" id="PTHR44167:SF23">
    <property type="entry name" value="CDC7 KINASE, ISOFORM A-RELATED"/>
    <property type="match status" value="1"/>
</dbReference>
<evidence type="ECO:0000256" key="5">
    <source>
        <dbReference type="ARBA" id="ARBA00022777"/>
    </source>
</evidence>
<keyword evidence="3" id="KW-0808">Transferase</keyword>
<dbReference type="InterPro" id="IPR000719">
    <property type="entry name" value="Prot_kinase_dom"/>
</dbReference>
<evidence type="ECO:0000256" key="8">
    <source>
        <dbReference type="RuleBase" id="RU000304"/>
    </source>
</evidence>
<organism evidence="10 11">
    <name type="scientific">Lasius platythorax</name>
    <dbReference type="NCBI Taxonomy" id="488582"/>
    <lineage>
        <taxon>Eukaryota</taxon>
        <taxon>Metazoa</taxon>
        <taxon>Ecdysozoa</taxon>
        <taxon>Arthropoda</taxon>
        <taxon>Hexapoda</taxon>
        <taxon>Insecta</taxon>
        <taxon>Pterygota</taxon>
        <taxon>Neoptera</taxon>
        <taxon>Endopterygota</taxon>
        <taxon>Hymenoptera</taxon>
        <taxon>Apocrita</taxon>
        <taxon>Aculeata</taxon>
        <taxon>Formicoidea</taxon>
        <taxon>Formicidae</taxon>
        <taxon>Formicinae</taxon>
        <taxon>Lasius</taxon>
        <taxon>Lasius</taxon>
    </lineage>
</organism>
<dbReference type="InterPro" id="IPR011009">
    <property type="entry name" value="Kinase-like_dom_sf"/>
</dbReference>
<reference evidence="10" key="1">
    <citation type="submission" date="2024-04" db="EMBL/GenBank/DDBJ databases">
        <authorList>
            <consortium name="Molecular Ecology Group"/>
        </authorList>
    </citation>
    <scope>NUCLEOTIDE SEQUENCE</scope>
</reference>
<feature type="binding site" evidence="7">
    <location>
        <position position="65"/>
    </location>
    <ligand>
        <name>ATP</name>
        <dbReference type="ChEBI" id="CHEBI:30616"/>
    </ligand>
</feature>
<dbReference type="PROSITE" id="PS50011">
    <property type="entry name" value="PROTEIN_KINASE_DOM"/>
    <property type="match status" value="1"/>
</dbReference>
<proteinExistence type="inferred from homology"/>
<dbReference type="PANTHER" id="PTHR44167">
    <property type="entry name" value="OVARIAN-SPECIFIC SERINE/THREONINE-PROTEIN KINASE LOK-RELATED"/>
    <property type="match status" value="1"/>
</dbReference>
<evidence type="ECO:0000256" key="4">
    <source>
        <dbReference type="ARBA" id="ARBA00022741"/>
    </source>
</evidence>
<keyword evidence="11" id="KW-1185">Reference proteome</keyword>
<dbReference type="GO" id="GO:0004674">
    <property type="term" value="F:protein serine/threonine kinase activity"/>
    <property type="evidence" value="ECO:0007669"/>
    <property type="project" value="UniProtKB-KW"/>
</dbReference>
<gene>
    <name evidence="10" type="ORF">LPLAT_LOCUS8138</name>
</gene>
<comment type="similarity">
    <text evidence="8">Belongs to the protein kinase superfamily.</text>
</comment>
<dbReference type="GO" id="GO:0005524">
    <property type="term" value="F:ATP binding"/>
    <property type="evidence" value="ECO:0007669"/>
    <property type="project" value="UniProtKB-UniRule"/>
</dbReference>
<dbReference type="EMBL" id="OZ034826">
    <property type="protein sequence ID" value="CAL1682295.1"/>
    <property type="molecule type" value="Genomic_DNA"/>
</dbReference>